<evidence type="ECO:0000256" key="6">
    <source>
        <dbReference type="SAM" id="Phobius"/>
    </source>
</evidence>
<dbReference type="Proteomes" id="UP000315889">
    <property type="component" value="Unassembled WGS sequence"/>
</dbReference>
<gene>
    <name evidence="8" type="ORF">EVB03_09130</name>
</gene>
<dbReference type="PROSITE" id="PS50156">
    <property type="entry name" value="SSD"/>
    <property type="match status" value="1"/>
</dbReference>
<dbReference type="AlphaFoldDB" id="A0A520MCW9"/>
<evidence type="ECO:0000256" key="2">
    <source>
        <dbReference type="ARBA" id="ARBA00022475"/>
    </source>
</evidence>
<dbReference type="GO" id="GO:0005886">
    <property type="term" value="C:plasma membrane"/>
    <property type="evidence" value="ECO:0007669"/>
    <property type="project" value="UniProtKB-SubCell"/>
</dbReference>
<proteinExistence type="predicted"/>
<accession>A0A520MCW9</accession>
<feature type="transmembrane region" description="Helical" evidence="6">
    <location>
        <begin position="288"/>
        <end position="308"/>
    </location>
</feature>
<feature type="transmembrane region" description="Helical" evidence="6">
    <location>
        <begin position="788"/>
        <end position="806"/>
    </location>
</feature>
<organism evidence="8 9">
    <name type="scientific">SAR92 clade bacterium</name>
    <dbReference type="NCBI Taxonomy" id="2315479"/>
    <lineage>
        <taxon>Bacteria</taxon>
        <taxon>Pseudomonadati</taxon>
        <taxon>Pseudomonadota</taxon>
        <taxon>Gammaproteobacteria</taxon>
        <taxon>Cellvibrionales</taxon>
        <taxon>Porticoccaceae</taxon>
        <taxon>SAR92 clade</taxon>
    </lineage>
</organism>
<feature type="transmembrane region" description="Helical" evidence="6">
    <location>
        <begin position="740"/>
        <end position="761"/>
    </location>
</feature>
<evidence type="ECO:0000256" key="3">
    <source>
        <dbReference type="ARBA" id="ARBA00022692"/>
    </source>
</evidence>
<keyword evidence="5 6" id="KW-0472">Membrane</keyword>
<comment type="caution">
    <text evidence="8">The sequence shown here is derived from an EMBL/GenBank/DDBJ whole genome shotgun (WGS) entry which is preliminary data.</text>
</comment>
<sequence>MQPSLFKLYDKIILQNPWTAIIVVFVLAIIMALGLPNFKLDASADSLTLEHDDDLNFSREVVQRYGSDNFLIVTFSPSQGVLFDQNNLDTLAALRKDLLQIEGIESVLSMLDVPLLYSPKIDITDLTGELNTLMSEGVDKQLAKTEFLSSPIYKDVILSADGNTTGMMATLNLDETYLQLVSKRDSLRLLRDTDGLSAQQKIQLQEVSAEFLNYRTAKAEVDHKRVAQIRELIEDYRHRATIFLGGPDMITADMITFIKSDLTVFGAGILVFIIATLALIFRRIRFVVLPLITCALCLVIILGFLSWIDWRLTVISSNFVLLLLIITLALTIHLIVRYRELQSNNPESNQHKLVSQTVISMAKPCLYTVLTTIVAFTSLVVSDIRPVIDFGWMMTMGISLALVIAFIIIPAGMVLLGKGPHTSLQDNSSAFTAKFAWLTEHYGTLILLTALSLAALSAYGISKLEVENRFIDYFRSDTEIYRGMETIDTALGGTTPLDIIIQAPVFDEPTINDVEEFESTDDDYSLDDDYAFEDEYGDMEEELAQDDASSLAESYWFSSAGLADLEKLQTFIDAQPEVGKVNSLVQLYAIARDLSNRDLNDLEIAIMRQSLSDEIYQQMVAPYLLEDIDEARIQLRAMETGGQLRRAELLEKIHQYAIDEVGIAPENIRFTGILVLYNNMLQSLYKSQIVTLGAVFIGIMIMFLVLFQSVKISIIAILPNFLAAGIVLGSMGIFGIPLDMMTITIAAITVGIGVDHAIHYLTRFKREFSLDSNYIGAMHRAHASIGQALFYTSITIIAGFSILALSNFIPSVYFGLLTGLAMLAALLGSMTLLPQLIIISKPFGADMPVQPQAGEQ</sequence>
<dbReference type="PANTHER" id="PTHR33406:SF12">
    <property type="entry name" value="BLR2997 PROTEIN"/>
    <property type="match status" value="1"/>
</dbReference>
<evidence type="ECO:0000313" key="8">
    <source>
        <dbReference type="EMBL" id="RZO19082.1"/>
    </source>
</evidence>
<dbReference type="SUPFAM" id="SSF82866">
    <property type="entry name" value="Multidrug efflux transporter AcrB transmembrane domain"/>
    <property type="match status" value="2"/>
</dbReference>
<keyword evidence="2" id="KW-1003">Cell membrane</keyword>
<dbReference type="PRINTS" id="PR00702">
    <property type="entry name" value="ACRIFLAVINRP"/>
</dbReference>
<feature type="transmembrane region" description="Helical" evidence="6">
    <location>
        <begin position="812"/>
        <end position="833"/>
    </location>
</feature>
<dbReference type="InterPro" id="IPR050545">
    <property type="entry name" value="Mycobact_MmpL"/>
</dbReference>
<keyword evidence="4 6" id="KW-1133">Transmembrane helix</keyword>
<dbReference type="InterPro" id="IPR001036">
    <property type="entry name" value="Acrflvin-R"/>
</dbReference>
<reference evidence="8 9" key="1">
    <citation type="submission" date="2019-02" db="EMBL/GenBank/DDBJ databases">
        <title>Prokaryotic population dynamics and viral predation in marine succession experiment using metagenomics: the confinement effect.</title>
        <authorList>
            <person name="Haro-Moreno J.M."/>
            <person name="Rodriguez-Valera F."/>
            <person name="Lopez-Perez M."/>
        </authorList>
    </citation>
    <scope>NUCLEOTIDE SEQUENCE [LARGE SCALE GENOMIC DNA]</scope>
    <source>
        <strain evidence="8">MED-G170</strain>
    </source>
</reference>
<protein>
    <submittedName>
        <fullName evidence="8">RND family transporter</fullName>
    </submittedName>
</protein>
<feature type="transmembrane region" description="Helical" evidence="6">
    <location>
        <begin position="390"/>
        <end position="416"/>
    </location>
</feature>
<dbReference type="InterPro" id="IPR004869">
    <property type="entry name" value="MMPL_dom"/>
</dbReference>
<dbReference type="InterPro" id="IPR000731">
    <property type="entry name" value="SSD"/>
</dbReference>
<evidence type="ECO:0000256" key="4">
    <source>
        <dbReference type="ARBA" id="ARBA00022989"/>
    </source>
</evidence>
<name>A0A520MCW9_9GAMM</name>
<evidence type="ECO:0000313" key="9">
    <source>
        <dbReference type="Proteomes" id="UP000315889"/>
    </source>
</evidence>
<comment type="subcellular location">
    <subcellularLocation>
        <location evidence="1">Cell membrane</location>
        <topology evidence="1">Multi-pass membrane protein</topology>
    </subcellularLocation>
</comment>
<feature type="transmembrane region" description="Helical" evidence="6">
    <location>
        <begin position="365"/>
        <end position="384"/>
    </location>
</feature>
<dbReference type="Gene3D" id="1.20.1640.10">
    <property type="entry name" value="Multidrug efflux transporter AcrB transmembrane domain"/>
    <property type="match status" value="2"/>
</dbReference>
<feature type="transmembrane region" description="Helical" evidence="6">
    <location>
        <begin position="314"/>
        <end position="336"/>
    </location>
</feature>
<dbReference type="Pfam" id="PF03176">
    <property type="entry name" value="MMPL"/>
    <property type="match status" value="2"/>
</dbReference>
<feature type="transmembrane region" description="Helical" evidence="6">
    <location>
        <begin position="714"/>
        <end position="734"/>
    </location>
</feature>
<dbReference type="GO" id="GO:0022857">
    <property type="term" value="F:transmembrane transporter activity"/>
    <property type="evidence" value="ECO:0007669"/>
    <property type="project" value="InterPro"/>
</dbReference>
<feature type="transmembrane region" description="Helical" evidence="6">
    <location>
        <begin position="262"/>
        <end position="281"/>
    </location>
</feature>
<dbReference type="EMBL" id="SHBP01000020">
    <property type="protein sequence ID" value="RZO19082.1"/>
    <property type="molecule type" value="Genomic_DNA"/>
</dbReference>
<feature type="domain" description="SSD" evidence="7">
    <location>
        <begin position="712"/>
        <end position="839"/>
    </location>
</feature>
<feature type="transmembrane region" description="Helical" evidence="6">
    <location>
        <begin position="689"/>
        <end position="707"/>
    </location>
</feature>
<evidence type="ECO:0000256" key="5">
    <source>
        <dbReference type="ARBA" id="ARBA00023136"/>
    </source>
</evidence>
<feature type="transmembrane region" description="Helical" evidence="6">
    <location>
        <begin position="12"/>
        <end position="35"/>
    </location>
</feature>
<evidence type="ECO:0000259" key="7">
    <source>
        <dbReference type="PROSITE" id="PS50156"/>
    </source>
</evidence>
<evidence type="ECO:0000256" key="1">
    <source>
        <dbReference type="ARBA" id="ARBA00004651"/>
    </source>
</evidence>
<feature type="transmembrane region" description="Helical" evidence="6">
    <location>
        <begin position="437"/>
        <end position="461"/>
    </location>
</feature>
<dbReference type="PANTHER" id="PTHR33406">
    <property type="entry name" value="MEMBRANE PROTEIN MJ1562-RELATED"/>
    <property type="match status" value="1"/>
</dbReference>
<keyword evidence="3 6" id="KW-0812">Transmembrane</keyword>